<name>A0ACB8FH96_9SAUR</name>
<protein>
    <submittedName>
        <fullName evidence="1">Uncharacterized protein</fullName>
    </submittedName>
</protein>
<accession>A0ACB8FH96</accession>
<comment type="caution">
    <text evidence="1">The sequence shown here is derived from an EMBL/GenBank/DDBJ whole genome shotgun (WGS) entry which is preliminary data.</text>
</comment>
<dbReference type="EMBL" id="CM037617">
    <property type="protein sequence ID" value="KAH8004654.1"/>
    <property type="molecule type" value="Genomic_DNA"/>
</dbReference>
<dbReference type="Proteomes" id="UP000827872">
    <property type="component" value="Linkage Group LG04"/>
</dbReference>
<evidence type="ECO:0000313" key="2">
    <source>
        <dbReference type="Proteomes" id="UP000827872"/>
    </source>
</evidence>
<proteinExistence type="predicted"/>
<sequence>MEGTGDYQAGDARRRWNVWRQEEQDRRHRPSRRKEAKDERRRCKRRDSGGGSSYLDRLLDRSRRRFALSMSSIVEKYNFPFEDDKLISIKSLMYDTPDGPKTWGEESEEESMNSTHESPERKESMNSYEESPSGTDYKNNSEMLSIKRYLENMHLKKNIHPECCSGAEMDLLVNDDAYTVSESPMIGRTESKNIHEESSFHELTNEPLYGQHAVVPRKQGQNGHSESTSLQLGSCITNGSPDEMTAFGHLSLGENGKTDYSSFLETYESADQHCSWNNITIADLYPEMVKTFSRLMNKIPHKTSFRSQSKRYEYGYWQPKKTKFNAATERVRKSGPLKHNSVLAIRKENEKCKLPMENSGSSRLLGYGNSQKQHTFLTESRVTSPAYHKADKIEMDSSDIEDYSSVERVGQNGIGAIIFPNNFSKTKIFNLESSSWIPSSSDYARKSQPFEELSTGCPNDSGATFDLTERDESGVGRIMQVKAPSYLNFYVNSNMNPYLQADKSSPVKSPCRLFKNHEIKFFPTASSLRRSRSFSQFLVNHNRIKVQQKSEDAFEKMYKELCCPQFQKSFKLSNVCPSPTQSGNKLLKPDWMRFHQKESQSGNMHVKSHSEGFPNIPTFLRAARLKKYEGVQVSHTVNALVNSPVRTLPSVARTKRTANFSSEDFLSSPVKRLKNISESFASRVHQKPPDWGNINLDKSGMTHTLHSPNSSNWSSKKLDSGFCVSLNRTFLVGPSTYIRESGSGDNYEYIPKLLHNCDSLKRMQNCSRGVSKKLNYIEETARETYVEEHACKDYLESFSEGSGDEMS</sequence>
<reference evidence="1" key="1">
    <citation type="submission" date="2021-08" db="EMBL/GenBank/DDBJ databases">
        <title>The first chromosome-level gecko genome reveals the dynamic sex chromosomes of Neotropical dwarf geckos (Sphaerodactylidae: Sphaerodactylus).</title>
        <authorList>
            <person name="Pinto B.J."/>
            <person name="Keating S.E."/>
            <person name="Gamble T."/>
        </authorList>
    </citation>
    <scope>NUCLEOTIDE SEQUENCE</scope>
    <source>
        <strain evidence="1">TG3544</strain>
    </source>
</reference>
<evidence type="ECO:0000313" key="1">
    <source>
        <dbReference type="EMBL" id="KAH8004654.1"/>
    </source>
</evidence>
<gene>
    <name evidence="1" type="ORF">K3G42_016545</name>
</gene>
<keyword evidence="2" id="KW-1185">Reference proteome</keyword>
<organism evidence="1 2">
    <name type="scientific">Sphaerodactylus townsendi</name>
    <dbReference type="NCBI Taxonomy" id="933632"/>
    <lineage>
        <taxon>Eukaryota</taxon>
        <taxon>Metazoa</taxon>
        <taxon>Chordata</taxon>
        <taxon>Craniata</taxon>
        <taxon>Vertebrata</taxon>
        <taxon>Euteleostomi</taxon>
        <taxon>Lepidosauria</taxon>
        <taxon>Squamata</taxon>
        <taxon>Bifurcata</taxon>
        <taxon>Gekkota</taxon>
        <taxon>Sphaerodactylidae</taxon>
        <taxon>Sphaerodactylus</taxon>
    </lineage>
</organism>